<evidence type="ECO:0000313" key="5">
    <source>
        <dbReference type="EMBL" id="MBB5730900.1"/>
    </source>
</evidence>
<keyword evidence="2" id="KW-0732">Signal</keyword>
<dbReference type="Pfam" id="PF03524">
    <property type="entry name" value="CagX"/>
    <property type="match status" value="1"/>
</dbReference>
<name>A0A7W9BVR5_9SPHN</name>
<dbReference type="AlphaFoldDB" id="A0A7W9BVR5"/>
<evidence type="ECO:0000256" key="3">
    <source>
        <dbReference type="ARBA" id="ARBA00023026"/>
    </source>
</evidence>
<evidence type="ECO:0000256" key="1">
    <source>
        <dbReference type="ARBA" id="ARBA00006135"/>
    </source>
</evidence>
<comment type="caution">
    <text evidence="5">The sequence shown here is derived from an EMBL/GenBank/DDBJ whole genome shotgun (WGS) entry which is preliminary data.</text>
</comment>
<reference evidence="5 6" key="1">
    <citation type="submission" date="2020-08" db="EMBL/GenBank/DDBJ databases">
        <title>Genomic Encyclopedia of Type Strains, Phase IV (KMG-IV): sequencing the most valuable type-strain genomes for metagenomic binning, comparative biology and taxonomic classification.</title>
        <authorList>
            <person name="Goeker M."/>
        </authorList>
    </citation>
    <scope>NUCLEOTIDE SEQUENCE [LARGE SCALE GENOMIC DNA]</scope>
    <source>
        <strain evidence="5 6">DSM 103336</strain>
    </source>
</reference>
<feature type="region of interest" description="Disordered" evidence="4">
    <location>
        <begin position="253"/>
        <end position="273"/>
    </location>
</feature>
<evidence type="ECO:0000256" key="2">
    <source>
        <dbReference type="ARBA" id="ARBA00022729"/>
    </source>
</evidence>
<keyword evidence="6" id="KW-1185">Reference proteome</keyword>
<proteinExistence type="inferred from homology"/>
<dbReference type="Gene3D" id="2.60.40.2500">
    <property type="match status" value="1"/>
</dbReference>
<dbReference type="InterPro" id="IPR010258">
    <property type="entry name" value="Conjugal_tfr_TrbG/VirB9/CagX"/>
</dbReference>
<sequence length="273" mass="30571">MIASPVLASETPRSGYADSRVRSVDYDPQQVYRIVGVFRTATQVLFGSDETIINVAVGDSIAWEVVPRDNLIFIKPRERAGPTNLIVSTMHNGELRNYTFELTARTGSIKAGARDTFFQVRFRYPEDERLKQQRMEALQAALQLAKIQQTAVKSALDHGVLSGTRNLAYSIQGSSDIAPSEVSDNGQFTVLRFPANREVPAIYLVRPNGEETLVPFDVRDEFVVVHAVTRQLRLRRGPEVLCIYNEAPQTYGLDHGTDTASPVVERTMKEEER</sequence>
<keyword evidence="3" id="KW-0843">Virulence</keyword>
<evidence type="ECO:0000256" key="4">
    <source>
        <dbReference type="SAM" id="MobiDB-lite"/>
    </source>
</evidence>
<dbReference type="CDD" id="cd06911">
    <property type="entry name" value="VirB9_CagX_TrbG"/>
    <property type="match status" value="1"/>
</dbReference>
<dbReference type="InterPro" id="IPR014148">
    <property type="entry name" value="VirB9"/>
</dbReference>
<protein>
    <submittedName>
        <fullName evidence="5">Type IV secretion system protein VirB9</fullName>
    </submittedName>
</protein>
<dbReference type="InterPro" id="IPR033645">
    <property type="entry name" value="VirB9/CagX/TrbG_C"/>
</dbReference>
<organism evidence="5 6">
    <name type="scientific">Sphingomonas prati</name>
    <dbReference type="NCBI Taxonomy" id="1843237"/>
    <lineage>
        <taxon>Bacteria</taxon>
        <taxon>Pseudomonadati</taxon>
        <taxon>Pseudomonadota</taxon>
        <taxon>Alphaproteobacteria</taxon>
        <taxon>Sphingomonadales</taxon>
        <taxon>Sphingomonadaceae</taxon>
        <taxon>Sphingomonas</taxon>
    </lineage>
</organism>
<dbReference type="NCBIfam" id="TIGR02781">
    <property type="entry name" value="VirB9"/>
    <property type="match status" value="1"/>
</dbReference>
<accession>A0A7W9BVR5</accession>
<gene>
    <name evidence="5" type="ORF">FHS99_003407</name>
</gene>
<dbReference type="InterPro" id="IPR038161">
    <property type="entry name" value="VirB9/CagX/TrbG_C_sf"/>
</dbReference>
<dbReference type="EMBL" id="JACIJR010000011">
    <property type="protein sequence ID" value="MBB5730900.1"/>
    <property type="molecule type" value="Genomic_DNA"/>
</dbReference>
<evidence type="ECO:0000313" key="6">
    <source>
        <dbReference type="Proteomes" id="UP000546701"/>
    </source>
</evidence>
<dbReference type="Proteomes" id="UP000546701">
    <property type="component" value="Unassembled WGS sequence"/>
</dbReference>
<comment type="similarity">
    <text evidence="1">Belongs to the TrbG/VirB9 family.</text>
</comment>